<feature type="transmembrane region" description="Helical" evidence="1">
    <location>
        <begin position="16"/>
        <end position="34"/>
    </location>
</feature>
<proteinExistence type="predicted"/>
<evidence type="ECO:0008006" key="4">
    <source>
        <dbReference type="Google" id="ProtNLM"/>
    </source>
</evidence>
<sequence>MKSKNRTLKKDDVKRIIINTFLIVIFMLTGIAQAQTNFEKGMVKAFELWQNDNTDEAENMFERIANAEQKEWLPNYYIAQINSLKSWTEKDETILRAQLNKAQKHLDIAMLKSENNVELLVMQAQILTNWVAFDGMTYGMKYGAKIAELYETATAIDPKNPRAALCKAEWGMGSAKYFGQDTAPFCKGIKSSIELFNTFKPESDLHPNWGKERAKQIAKDCKA</sequence>
<organism evidence="2 3">
    <name type="scientific">Winogradskyella bathintestinalis</name>
    <dbReference type="NCBI Taxonomy" id="3035208"/>
    <lineage>
        <taxon>Bacteria</taxon>
        <taxon>Pseudomonadati</taxon>
        <taxon>Bacteroidota</taxon>
        <taxon>Flavobacteriia</taxon>
        <taxon>Flavobacteriales</taxon>
        <taxon>Flavobacteriaceae</taxon>
        <taxon>Winogradskyella</taxon>
    </lineage>
</organism>
<dbReference type="InterPro" id="IPR011990">
    <property type="entry name" value="TPR-like_helical_dom_sf"/>
</dbReference>
<keyword evidence="3" id="KW-1185">Reference proteome</keyword>
<evidence type="ECO:0000256" key="1">
    <source>
        <dbReference type="SAM" id="Phobius"/>
    </source>
</evidence>
<protein>
    <recommendedName>
        <fullName evidence="4">Tetratricopeptide repeat protein</fullName>
    </recommendedName>
</protein>
<dbReference type="Proteomes" id="UP001231197">
    <property type="component" value="Unassembled WGS sequence"/>
</dbReference>
<evidence type="ECO:0000313" key="3">
    <source>
        <dbReference type="Proteomes" id="UP001231197"/>
    </source>
</evidence>
<name>A0ABT7ZWK6_9FLAO</name>
<evidence type="ECO:0000313" key="2">
    <source>
        <dbReference type="EMBL" id="MDN3493397.1"/>
    </source>
</evidence>
<keyword evidence="1" id="KW-0812">Transmembrane</keyword>
<gene>
    <name evidence="2" type="ORF">QMA06_11755</name>
</gene>
<keyword evidence="1" id="KW-1133">Transmembrane helix</keyword>
<accession>A0ABT7ZWK6</accession>
<dbReference type="EMBL" id="JASDDK010000004">
    <property type="protein sequence ID" value="MDN3493397.1"/>
    <property type="molecule type" value="Genomic_DNA"/>
</dbReference>
<dbReference type="RefSeq" id="WP_290207056.1">
    <property type="nucleotide sequence ID" value="NZ_JASDDK010000004.1"/>
</dbReference>
<reference evidence="2 3" key="1">
    <citation type="journal article" date="2023" name="Int. J. Syst. Evol. Microbiol.">
        <title>Winogradskyella bathintestinalis sp. nov., isolated from the intestine of the deep-sea loosejaw dragonfish, Malacosteus niger.</title>
        <authorList>
            <person name="Uniacke-Lowe S."/>
            <person name="Johnson C.N."/>
            <person name="Stanton C."/>
            <person name="Hill C."/>
            <person name="Ross P."/>
        </authorList>
    </citation>
    <scope>NUCLEOTIDE SEQUENCE [LARGE SCALE GENOMIC DNA]</scope>
    <source>
        <strain evidence="2 3">APC 3343</strain>
    </source>
</reference>
<comment type="caution">
    <text evidence="2">The sequence shown here is derived from an EMBL/GenBank/DDBJ whole genome shotgun (WGS) entry which is preliminary data.</text>
</comment>
<keyword evidence="1" id="KW-0472">Membrane</keyword>
<dbReference type="SUPFAM" id="SSF48452">
    <property type="entry name" value="TPR-like"/>
    <property type="match status" value="1"/>
</dbReference>